<protein>
    <submittedName>
        <fullName evidence="4">Type III secretion system cytoplasmic ring protein SctQ</fullName>
    </submittedName>
</protein>
<dbReference type="PANTHER" id="PTHR30034:SF6">
    <property type="entry name" value="YOP PROTEINS TRANSLOCATION PROTEIN Q"/>
    <property type="match status" value="1"/>
</dbReference>
<dbReference type="SUPFAM" id="SSF101801">
    <property type="entry name" value="Surface presentation of antigens (SPOA)"/>
    <property type="match status" value="1"/>
</dbReference>
<organism evidence="4 5">
    <name type="scientific">Rhodoferax potami</name>
    <dbReference type="NCBI Taxonomy" id="3068338"/>
    <lineage>
        <taxon>Bacteria</taxon>
        <taxon>Pseudomonadati</taxon>
        <taxon>Pseudomonadota</taxon>
        <taxon>Betaproteobacteria</taxon>
        <taxon>Burkholderiales</taxon>
        <taxon>Comamonadaceae</taxon>
        <taxon>Rhodoferax</taxon>
    </lineage>
</organism>
<dbReference type="InterPro" id="IPR001172">
    <property type="entry name" value="FliN_T3SS_HrcQb"/>
</dbReference>
<feature type="domain" description="Flagellar motor switch protein FliN-like C-terminal" evidence="3">
    <location>
        <begin position="105"/>
        <end position="173"/>
    </location>
</feature>
<accession>A0ABU3KSK5</accession>
<dbReference type="EMBL" id="JAVBIK010000003">
    <property type="protein sequence ID" value="MDT7520741.1"/>
    <property type="molecule type" value="Genomic_DNA"/>
</dbReference>
<evidence type="ECO:0000313" key="4">
    <source>
        <dbReference type="EMBL" id="MDT7520741.1"/>
    </source>
</evidence>
<dbReference type="Pfam" id="PF01052">
    <property type="entry name" value="FliMN_C"/>
    <property type="match status" value="1"/>
</dbReference>
<comment type="similarity">
    <text evidence="1">Belongs to the FliN/MopA/SpaO family.</text>
</comment>
<dbReference type="InterPro" id="IPR036429">
    <property type="entry name" value="SpoA-like_sf"/>
</dbReference>
<keyword evidence="5" id="KW-1185">Reference proteome</keyword>
<dbReference type="InterPro" id="IPR013385">
    <property type="entry name" value="T3SS_SpaO/YscQ/SpaO"/>
</dbReference>
<gene>
    <name evidence="4" type="primary">sctQ</name>
    <name evidence="4" type="ORF">RAE19_19045</name>
</gene>
<proteinExistence type="inferred from homology"/>
<name>A0ABU3KSK5_9BURK</name>
<dbReference type="PANTHER" id="PTHR30034">
    <property type="entry name" value="FLAGELLAR MOTOR SWITCH PROTEIN FLIM"/>
    <property type="match status" value="1"/>
</dbReference>
<dbReference type="Proteomes" id="UP001321700">
    <property type="component" value="Unassembled WGS sequence"/>
</dbReference>
<feature type="region of interest" description="Disordered" evidence="2">
    <location>
        <begin position="70"/>
        <end position="97"/>
    </location>
</feature>
<dbReference type="PRINTS" id="PR00956">
    <property type="entry name" value="FLGMOTORFLIN"/>
</dbReference>
<evidence type="ECO:0000259" key="3">
    <source>
        <dbReference type="Pfam" id="PF01052"/>
    </source>
</evidence>
<dbReference type="InterPro" id="IPR001543">
    <property type="entry name" value="FliN-like_C"/>
</dbReference>
<dbReference type="NCBIfam" id="TIGR02551">
    <property type="entry name" value="SpaO_YscQ"/>
    <property type="match status" value="1"/>
</dbReference>
<evidence type="ECO:0000313" key="5">
    <source>
        <dbReference type="Proteomes" id="UP001321700"/>
    </source>
</evidence>
<reference evidence="4 5" key="1">
    <citation type="submission" date="2023-08" db="EMBL/GenBank/DDBJ databases">
        <title>Rhodoferax potami sp. nov. and Rhodoferax mekongensis sp. nov., isolated from the Mekong River in Thailand.</title>
        <authorList>
            <person name="Kitikhun S."/>
            <person name="Charoenyingcharoen P."/>
            <person name="Siriarchawattana P."/>
            <person name="Likhitrattanapisal S."/>
            <person name="Nilsakha T."/>
            <person name="Chanpet A."/>
            <person name="Rattanawaree P."/>
            <person name="Ingsriswang S."/>
        </authorList>
    </citation>
    <scope>NUCLEOTIDE SEQUENCE [LARGE SCALE GENOMIC DNA]</scope>
    <source>
        <strain evidence="4 5">TBRC 17660</strain>
    </source>
</reference>
<evidence type="ECO:0000256" key="1">
    <source>
        <dbReference type="ARBA" id="ARBA00009226"/>
    </source>
</evidence>
<evidence type="ECO:0000256" key="2">
    <source>
        <dbReference type="SAM" id="MobiDB-lite"/>
    </source>
</evidence>
<dbReference type="Gene3D" id="2.30.330.10">
    <property type="entry name" value="SpoA-like"/>
    <property type="match status" value="1"/>
</dbReference>
<sequence length="177" mass="19101">MDLPLSELRDLRNEDVLLPDCWWAQKAKSRVSVRVGSHGGSRLGYEGVLDEENQHIRVKGLQKMEQNLPEETFSGGGLSDENDLDVNPATGGAPGAGSWNVGEFGDLPVRLTFDLGEHSLTLQELTTISAGYVFDLGLSPQGSVNLRVNGLRVGEGEIVEIDGRIGVAVTRIVPPRV</sequence>
<comment type="caution">
    <text evidence="4">The sequence shown here is derived from an EMBL/GenBank/DDBJ whole genome shotgun (WGS) entry which is preliminary data.</text>
</comment>
<dbReference type="RefSeq" id="WP_313876456.1">
    <property type="nucleotide sequence ID" value="NZ_JAVBIK010000003.1"/>
</dbReference>